<proteinExistence type="predicted"/>
<name>A0A316EAC8_9FLAO</name>
<dbReference type="Proteomes" id="UP000651837">
    <property type="component" value="Unassembled WGS sequence"/>
</dbReference>
<dbReference type="EMBL" id="JACWLN010000002">
    <property type="protein sequence ID" value="MBD1260241.1"/>
    <property type="molecule type" value="Genomic_DNA"/>
</dbReference>
<keyword evidence="4" id="KW-1185">Reference proteome</keyword>
<dbReference type="RefSeq" id="WP_109648631.1">
    <property type="nucleotide sequence ID" value="NZ_CAJQNU010000016.1"/>
</dbReference>
<evidence type="ECO:0000313" key="1">
    <source>
        <dbReference type="EMBL" id="MBD1260241.1"/>
    </source>
</evidence>
<reference evidence="1 4" key="2">
    <citation type="submission" date="2020-07" db="EMBL/GenBank/DDBJ databases">
        <title>The draft genome sequence of Maribacter polysiphoniae KCTC 22021.</title>
        <authorList>
            <person name="Mu L."/>
        </authorList>
    </citation>
    <scope>NUCLEOTIDE SEQUENCE [LARGE SCALE GENOMIC DNA]</scope>
    <source>
        <strain evidence="1 4">KCTC 22021</strain>
    </source>
</reference>
<comment type="caution">
    <text evidence="2">The sequence shown here is derived from an EMBL/GenBank/DDBJ whole genome shotgun (WGS) entry which is preliminary data.</text>
</comment>
<organism evidence="2 3">
    <name type="scientific">Maribacter polysiphoniae</name>
    <dbReference type="NCBI Taxonomy" id="429344"/>
    <lineage>
        <taxon>Bacteria</taxon>
        <taxon>Pseudomonadati</taxon>
        <taxon>Bacteroidota</taxon>
        <taxon>Flavobacteriia</taxon>
        <taxon>Flavobacteriales</taxon>
        <taxon>Flavobacteriaceae</taxon>
        <taxon>Maribacter</taxon>
    </lineage>
</organism>
<evidence type="ECO:0000313" key="4">
    <source>
        <dbReference type="Proteomes" id="UP000651837"/>
    </source>
</evidence>
<dbReference type="EMBL" id="QGGQ01000001">
    <property type="protein sequence ID" value="PWK25703.1"/>
    <property type="molecule type" value="Genomic_DNA"/>
</dbReference>
<sequence>MKKLKDTPYYYRAIHEINYSFGDFYLFDTFVVGEIHDNVHVSWKEHGKMIAEELSNLYDNNGKDIIYISNRVNDYSLVPTDWKIFFKLSYNLKAYGIISHTKTGYFNAMLERMFVNTKSRWFNSLEDSIIWVDKISNTEVLKSRIKRVSL</sequence>
<reference evidence="2 3" key="1">
    <citation type="submission" date="2018-05" db="EMBL/GenBank/DDBJ databases">
        <title>Genomic Encyclopedia of Archaeal and Bacterial Type Strains, Phase II (KMG-II): from individual species to whole genera.</title>
        <authorList>
            <person name="Goeker M."/>
        </authorList>
    </citation>
    <scope>NUCLEOTIDE SEQUENCE [LARGE SCALE GENOMIC DNA]</scope>
    <source>
        <strain evidence="2 3">DSM 23514</strain>
    </source>
</reference>
<protein>
    <recommendedName>
        <fullName evidence="5">SpoIIAA-like protein</fullName>
    </recommendedName>
</protein>
<gene>
    <name evidence="1" type="ORF">HZY62_06565</name>
    <name evidence="2" type="ORF">LX92_00446</name>
</gene>
<evidence type="ECO:0000313" key="2">
    <source>
        <dbReference type="EMBL" id="PWK25703.1"/>
    </source>
</evidence>
<dbReference type="AlphaFoldDB" id="A0A316EAC8"/>
<dbReference type="OrthoDB" id="1144611at2"/>
<dbReference type="Proteomes" id="UP000245667">
    <property type="component" value="Unassembled WGS sequence"/>
</dbReference>
<evidence type="ECO:0008006" key="5">
    <source>
        <dbReference type="Google" id="ProtNLM"/>
    </source>
</evidence>
<evidence type="ECO:0000313" key="3">
    <source>
        <dbReference type="Proteomes" id="UP000245667"/>
    </source>
</evidence>
<accession>A0A316EAC8</accession>